<keyword evidence="2" id="KW-1133">Transmembrane helix</keyword>
<dbReference type="Gene3D" id="1.20.5.340">
    <property type="match status" value="1"/>
</dbReference>
<dbReference type="Proteomes" id="UP000320948">
    <property type="component" value="Unassembled WGS sequence"/>
</dbReference>
<dbReference type="AlphaFoldDB" id="A0A6N4RBQ3"/>
<keyword evidence="2" id="KW-0812">Transmembrane</keyword>
<evidence type="ECO:0000313" key="4">
    <source>
        <dbReference type="Proteomes" id="UP000320948"/>
    </source>
</evidence>
<evidence type="ECO:0000256" key="1">
    <source>
        <dbReference type="SAM" id="Coils"/>
    </source>
</evidence>
<keyword evidence="1" id="KW-0175">Coiled coil</keyword>
<gene>
    <name evidence="3" type="ORF">DI628_02245</name>
</gene>
<feature type="coiled-coil region" evidence="1">
    <location>
        <begin position="66"/>
        <end position="114"/>
    </location>
</feature>
<evidence type="ECO:0008006" key="5">
    <source>
        <dbReference type="Google" id="ProtNLM"/>
    </source>
</evidence>
<name>A0A6N4RBQ3_BLAVI</name>
<keyword evidence="2" id="KW-0472">Membrane</keyword>
<reference evidence="3 4" key="1">
    <citation type="journal article" date="2017" name="Nat. Commun.">
        <title>In situ click chemistry generation of cyclooxygenase-2 inhibitors.</title>
        <authorList>
            <person name="Bhardwaj A."/>
            <person name="Kaur J."/>
            <person name="Wuest M."/>
            <person name="Wuest F."/>
        </authorList>
    </citation>
    <scope>NUCLEOTIDE SEQUENCE [LARGE SCALE GENOMIC DNA]</scope>
    <source>
        <strain evidence="3">S2_018_000_R2_106</strain>
    </source>
</reference>
<proteinExistence type="predicted"/>
<dbReference type="EMBL" id="VAFM01000001">
    <property type="protein sequence ID" value="TKW61462.1"/>
    <property type="molecule type" value="Genomic_DNA"/>
</dbReference>
<comment type="caution">
    <text evidence="3">The sequence shown here is derived from an EMBL/GenBank/DDBJ whole genome shotgun (WGS) entry which is preliminary data.</text>
</comment>
<evidence type="ECO:0000256" key="2">
    <source>
        <dbReference type="SAM" id="Phobius"/>
    </source>
</evidence>
<accession>A0A6N4RBQ3</accession>
<sequence length="258" mass="28786">MPSYTILLMRQDRTDVRPLRMHIGVKTFWFLILLAIGLPVGGFLVSVGILAPFWLQLDFKSMQQSVEEAQHSLQPLQQQNAELASKKQQLEQQLKEARESHAQAETEITMARTARAEAATRIGEMEGELITLKKSLASYEKMLKPKLDREMVECVDFAASFKDGKVDYRTSFVKVAKSATLPEKLTARVRVSVGDNALTMEQGQSGATVVNHNLEMTRAPNLKGSIPLNAERVAGATRMLDIKVFDGSRAVGYCWKAF</sequence>
<protein>
    <recommendedName>
        <fullName evidence="5">Chromosome partition protein Smc</fullName>
    </recommendedName>
</protein>
<feature type="transmembrane region" description="Helical" evidence="2">
    <location>
        <begin position="28"/>
        <end position="55"/>
    </location>
</feature>
<evidence type="ECO:0000313" key="3">
    <source>
        <dbReference type="EMBL" id="TKW61462.1"/>
    </source>
</evidence>
<organism evidence="3 4">
    <name type="scientific">Blastochloris viridis</name>
    <name type="common">Rhodopseudomonas viridis</name>
    <dbReference type="NCBI Taxonomy" id="1079"/>
    <lineage>
        <taxon>Bacteria</taxon>
        <taxon>Pseudomonadati</taxon>
        <taxon>Pseudomonadota</taxon>
        <taxon>Alphaproteobacteria</taxon>
        <taxon>Hyphomicrobiales</taxon>
        <taxon>Blastochloridaceae</taxon>
        <taxon>Blastochloris</taxon>
    </lineage>
</organism>